<dbReference type="AlphaFoldDB" id="A0A7J9IWM7"/>
<protein>
    <submittedName>
        <fullName evidence="1">Uncharacterized protein</fullName>
    </submittedName>
</protein>
<reference evidence="1 2" key="1">
    <citation type="journal article" date="2019" name="Genome Biol. Evol.">
        <title>Insights into the evolution of the New World diploid cottons (Gossypium, subgenus Houzingenia) based on genome sequencing.</title>
        <authorList>
            <person name="Grover C.E."/>
            <person name="Arick M.A. 2nd"/>
            <person name="Thrash A."/>
            <person name="Conover J.L."/>
            <person name="Sanders W.S."/>
            <person name="Peterson D.G."/>
            <person name="Frelichowski J.E."/>
            <person name="Scheffler J.A."/>
            <person name="Scheffler B.E."/>
            <person name="Wendel J.F."/>
        </authorList>
    </citation>
    <scope>NUCLEOTIDE SEQUENCE [LARGE SCALE GENOMIC DNA]</scope>
    <source>
        <strain evidence="1">6</strain>
        <tissue evidence="1">Leaf</tissue>
    </source>
</reference>
<name>A0A7J9IWM7_9ROSI</name>
<proteinExistence type="predicted"/>
<sequence>MNTIWEDLIVWHVVENIGIIARMSEDT</sequence>
<gene>
    <name evidence="1" type="ORF">Goarm_011342</name>
</gene>
<dbReference type="EMBL" id="JABFAE010000004">
    <property type="protein sequence ID" value="MBA0826497.1"/>
    <property type="molecule type" value="Genomic_DNA"/>
</dbReference>
<keyword evidence="2" id="KW-1185">Reference proteome</keyword>
<comment type="caution">
    <text evidence="1">The sequence shown here is derived from an EMBL/GenBank/DDBJ whole genome shotgun (WGS) entry which is preliminary data.</text>
</comment>
<accession>A0A7J9IWM7</accession>
<evidence type="ECO:0000313" key="2">
    <source>
        <dbReference type="Proteomes" id="UP000593575"/>
    </source>
</evidence>
<dbReference type="Proteomes" id="UP000593575">
    <property type="component" value="Unassembled WGS sequence"/>
</dbReference>
<evidence type="ECO:0000313" key="1">
    <source>
        <dbReference type="EMBL" id="MBA0826497.1"/>
    </source>
</evidence>
<organism evidence="1 2">
    <name type="scientific">Gossypium armourianum</name>
    <dbReference type="NCBI Taxonomy" id="34283"/>
    <lineage>
        <taxon>Eukaryota</taxon>
        <taxon>Viridiplantae</taxon>
        <taxon>Streptophyta</taxon>
        <taxon>Embryophyta</taxon>
        <taxon>Tracheophyta</taxon>
        <taxon>Spermatophyta</taxon>
        <taxon>Magnoliopsida</taxon>
        <taxon>eudicotyledons</taxon>
        <taxon>Gunneridae</taxon>
        <taxon>Pentapetalae</taxon>
        <taxon>rosids</taxon>
        <taxon>malvids</taxon>
        <taxon>Malvales</taxon>
        <taxon>Malvaceae</taxon>
        <taxon>Malvoideae</taxon>
        <taxon>Gossypium</taxon>
    </lineage>
</organism>